<dbReference type="Gene3D" id="3.40.630.30">
    <property type="match status" value="1"/>
</dbReference>
<accession>B2YI78</accession>
<dbReference type="SUPFAM" id="SSF55729">
    <property type="entry name" value="Acyl-CoA N-acyltransferases (Nat)"/>
    <property type="match status" value="1"/>
</dbReference>
<dbReference type="NCBIfam" id="NF002959">
    <property type="entry name" value="PRK03624.1"/>
    <property type="match status" value="1"/>
</dbReference>
<protein>
    <submittedName>
        <fullName evidence="4">Putative acetyltransferase</fullName>
    </submittedName>
</protein>
<keyword evidence="2" id="KW-0012">Acyltransferase</keyword>
<organism evidence="4">
    <name type="scientific">uncultured crenarchaeote MCG</name>
    <dbReference type="NCBI Taxonomy" id="529375"/>
    <lineage>
        <taxon>Archaea</taxon>
        <taxon>Thermoproteota</taxon>
        <taxon>environmental samples</taxon>
    </lineage>
</organism>
<keyword evidence="1 4" id="KW-0808">Transferase</keyword>
<dbReference type="GO" id="GO:0016747">
    <property type="term" value="F:acyltransferase activity, transferring groups other than amino-acyl groups"/>
    <property type="evidence" value="ECO:0007669"/>
    <property type="project" value="InterPro"/>
</dbReference>
<dbReference type="PANTHER" id="PTHR43877">
    <property type="entry name" value="AMINOALKYLPHOSPHONATE N-ACETYLTRANSFERASE-RELATED-RELATED"/>
    <property type="match status" value="1"/>
</dbReference>
<dbReference type="InterPro" id="IPR000182">
    <property type="entry name" value="GNAT_dom"/>
</dbReference>
<reference evidence="4" key="1">
    <citation type="journal article" date="2009" name="ISME J.">
        <title>An uncultivated crenarchaeota contains functional bacteriochlorophyll a synthase.</title>
        <authorList>
            <person name="Meng J."/>
            <person name="Wang F."/>
            <person name="Wang F."/>
            <person name="Zheng Y."/>
            <person name="Peng X."/>
            <person name="Zhou H."/>
            <person name="Xiao X."/>
        </authorList>
    </citation>
    <scope>NUCLEOTIDE SEQUENCE</scope>
</reference>
<evidence type="ECO:0000256" key="2">
    <source>
        <dbReference type="ARBA" id="ARBA00023315"/>
    </source>
</evidence>
<dbReference type="PANTHER" id="PTHR43877:SF2">
    <property type="entry name" value="AMINOALKYLPHOSPHONATE N-ACETYLTRANSFERASE-RELATED"/>
    <property type="match status" value="1"/>
</dbReference>
<dbReference type="PROSITE" id="PS51186">
    <property type="entry name" value="GNAT"/>
    <property type="match status" value="1"/>
</dbReference>
<dbReference type="InterPro" id="IPR050832">
    <property type="entry name" value="Bact_Acetyltransf"/>
</dbReference>
<dbReference type="EMBL" id="EU559699">
    <property type="protein sequence ID" value="ACD50082.1"/>
    <property type="molecule type" value="Genomic_DNA"/>
</dbReference>
<dbReference type="InterPro" id="IPR016181">
    <property type="entry name" value="Acyl_CoA_acyltransferase"/>
</dbReference>
<name>B2YI78_9CREN</name>
<dbReference type="AlphaFoldDB" id="B2YI78"/>
<sequence>MVRIRQFHYPQDYAAALRLWENSGTGVRVGPSDSPEELERKLERDPDLFLVAEAGDHLVGTVMGGFDGRRGMVYHLAVSQPFRRRGIGSRLMAELEDRLRGKGCLRCYLLVQADNLDAVKYYEAVGWRSLDDHVLGKDLG</sequence>
<evidence type="ECO:0000259" key="3">
    <source>
        <dbReference type="PROSITE" id="PS51186"/>
    </source>
</evidence>
<evidence type="ECO:0000256" key="1">
    <source>
        <dbReference type="ARBA" id="ARBA00022679"/>
    </source>
</evidence>
<dbReference type="CDD" id="cd04301">
    <property type="entry name" value="NAT_SF"/>
    <property type="match status" value="1"/>
</dbReference>
<proteinExistence type="predicted"/>
<dbReference type="Pfam" id="PF00583">
    <property type="entry name" value="Acetyltransf_1"/>
    <property type="match status" value="1"/>
</dbReference>
<feature type="domain" description="N-acetyltransferase" evidence="3">
    <location>
        <begin position="2"/>
        <end position="140"/>
    </location>
</feature>
<evidence type="ECO:0000313" key="4">
    <source>
        <dbReference type="EMBL" id="ACD50082.1"/>
    </source>
</evidence>